<name>A0A0F4H1N9_9PEZI</name>
<feature type="signal peptide" evidence="1">
    <location>
        <begin position="1"/>
        <end position="17"/>
    </location>
</feature>
<feature type="domain" description="Endo-1,3(4)-beta-glucanase 1 carbohydrate binding" evidence="2">
    <location>
        <begin position="35"/>
        <end position="86"/>
    </location>
</feature>
<reference evidence="3 4" key="1">
    <citation type="submission" date="2015-03" db="EMBL/GenBank/DDBJ databases">
        <title>RNA-seq based gene annotation and comparative genomics of four Zymoseptoria species reveal species-specific pathogenicity related genes and transposable element activity.</title>
        <authorList>
            <person name="Grandaubert J."/>
            <person name="Bhattacharyya A."/>
            <person name="Stukenbrock E.H."/>
        </authorList>
    </citation>
    <scope>NUCLEOTIDE SEQUENCE [LARGE SCALE GENOMIC DNA]</scope>
    <source>
        <strain evidence="3 4">Zb18110</strain>
    </source>
</reference>
<keyword evidence="4" id="KW-1185">Reference proteome</keyword>
<dbReference type="PANTHER" id="PTHR42047">
    <property type="entry name" value="PROTEIN, PUTATIVE (AFU_ORTHOLOGUE AFUA_6G03560)-RELATED"/>
    <property type="match status" value="1"/>
</dbReference>
<dbReference type="Pfam" id="PF10645">
    <property type="entry name" value="Carb_bind"/>
    <property type="match status" value="1"/>
</dbReference>
<gene>
    <name evidence="3" type="ORF">TI39_contig53g00004</name>
</gene>
<dbReference type="PANTHER" id="PTHR42047:SF1">
    <property type="entry name" value="PROTEIN, PUTATIVE (AFU_ORTHOLOGUE AFUA_6G03560)-RELATED"/>
    <property type="match status" value="1"/>
</dbReference>
<feature type="chain" id="PRO_5002469290" evidence="1">
    <location>
        <begin position="18"/>
        <end position="256"/>
    </location>
</feature>
<dbReference type="EMBL" id="LAFY01000050">
    <property type="protein sequence ID" value="KJY02416.1"/>
    <property type="molecule type" value="Genomic_DNA"/>
</dbReference>
<evidence type="ECO:0000313" key="3">
    <source>
        <dbReference type="EMBL" id="KJY02416.1"/>
    </source>
</evidence>
<organism evidence="3 4">
    <name type="scientific">Zymoseptoria brevis</name>
    <dbReference type="NCBI Taxonomy" id="1047168"/>
    <lineage>
        <taxon>Eukaryota</taxon>
        <taxon>Fungi</taxon>
        <taxon>Dikarya</taxon>
        <taxon>Ascomycota</taxon>
        <taxon>Pezizomycotina</taxon>
        <taxon>Dothideomycetes</taxon>
        <taxon>Dothideomycetidae</taxon>
        <taxon>Mycosphaerellales</taxon>
        <taxon>Mycosphaerellaceae</taxon>
        <taxon>Zymoseptoria</taxon>
    </lineage>
</organism>
<dbReference type="Proteomes" id="UP000033647">
    <property type="component" value="Unassembled WGS sequence"/>
</dbReference>
<dbReference type="InterPro" id="IPR052820">
    <property type="entry name" value="PhiA_domain"/>
</dbReference>
<dbReference type="AlphaFoldDB" id="A0A0F4H1N9"/>
<protein>
    <submittedName>
        <fullName evidence="3">Carbohydrate-binding module family 52 protein</fullName>
    </submittedName>
</protein>
<evidence type="ECO:0000256" key="1">
    <source>
        <dbReference type="SAM" id="SignalP"/>
    </source>
</evidence>
<keyword evidence="1" id="KW-0732">Signal</keyword>
<evidence type="ECO:0000313" key="4">
    <source>
        <dbReference type="Proteomes" id="UP000033647"/>
    </source>
</evidence>
<evidence type="ECO:0000259" key="2">
    <source>
        <dbReference type="Pfam" id="PF10645"/>
    </source>
</evidence>
<dbReference type="GO" id="GO:0030246">
    <property type="term" value="F:carbohydrate binding"/>
    <property type="evidence" value="ECO:0007669"/>
    <property type="project" value="InterPro"/>
</dbReference>
<dbReference type="InterPro" id="IPR018909">
    <property type="entry name" value="Eng1_septum"/>
</dbReference>
<accession>A0A0F4H1N9</accession>
<sequence>MFFVIVLGLTLLPSTFSLLIPPAAANCTTSKCTSKCGDIPFNPAWYSCYTTNNGSALCPIVANIPLDLCNHDCYTPLQYSCNNLTLNPLPRYTGPVSLTALNPAQPFHNQPVQAAGQRFVIGGTAATYCPSSLPEGVCPNLTTTVLYGSGTGLATLVPGGQSLYIRPDGSIGFSQAHSIFVPAGSYQGAIGTAYSNAGFWGVNGSSWYACEADGKGEGWYIYSGLFTKSWEGTQCQEVMLKVENLPMGTLGAWQYI</sequence>
<proteinExistence type="predicted"/>
<dbReference type="OrthoDB" id="5430620at2759"/>
<comment type="caution">
    <text evidence="3">The sequence shown here is derived from an EMBL/GenBank/DDBJ whole genome shotgun (WGS) entry which is preliminary data.</text>
</comment>